<organism evidence="2 3">
    <name type="scientific">Tetragenococcus muriaticus PMC-11-5</name>
    <dbReference type="NCBI Taxonomy" id="1302649"/>
    <lineage>
        <taxon>Bacteria</taxon>
        <taxon>Bacillati</taxon>
        <taxon>Bacillota</taxon>
        <taxon>Bacilli</taxon>
        <taxon>Lactobacillales</taxon>
        <taxon>Enterococcaceae</taxon>
        <taxon>Tetragenococcus</taxon>
    </lineage>
</organism>
<dbReference type="InterPro" id="IPR017853">
    <property type="entry name" value="GH"/>
</dbReference>
<feature type="domain" description="6-phospho-N-acetylmuramidase N-terminal" evidence="1">
    <location>
        <begin position="5"/>
        <end position="90"/>
    </location>
</feature>
<dbReference type="RefSeq" id="WP_331279559.1">
    <property type="nucleotide sequence ID" value="NZ_JPVU01000266.1"/>
</dbReference>
<accession>A0A091BV56</accession>
<dbReference type="PANTHER" id="PTHR38435:SF2">
    <property type="entry name" value="DUF871 DOMAIN-CONTAINING PROTEIN"/>
    <property type="match status" value="1"/>
</dbReference>
<reference evidence="2 3" key="1">
    <citation type="submission" date="2014-08" db="EMBL/GenBank/DDBJ databases">
        <title>Genome sequence of Tetragenococcus muriaticus.</title>
        <authorList>
            <person name="Chuea-nongthon C."/>
            <person name="Rodtong S."/>
            <person name="Yongsawatdigul J."/>
            <person name="Steele J.L."/>
            <person name="Liu X.-y."/>
            <person name="Speers J."/>
            <person name="Glasner J.D."/>
            <person name="Neeno-Eckwall E.C."/>
        </authorList>
    </citation>
    <scope>NUCLEOTIDE SEQUENCE [LARGE SCALE GENOMIC DNA]</scope>
    <source>
        <strain evidence="2 3">PMC-11-5</strain>
    </source>
</reference>
<dbReference type="SUPFAM" id="SSF51445">
    <property type="entry name" value="(Trans)glycosidases"/>
    <property type="match status" value="1"/>
</dbReference>
<dbReference type="Proteomes" id="UP000029380">
    <property type="component" value="Unassembled WGS sequence"/>
</dbReference>
<dbReference type="EMBL" id="JPVU01000266">
    <property type="protein sequence ID" value="KFN89521.1"/>
    <property type="molecule type" value="Genomic_DNA"/>
</dbReference>
<gene>
    <name evidence="2" type="ORF">TMUPMC115_2368</name>
</gene>
<sequence length="91" mass="10714">MLGFFSIFGRRFIRRKKRCYIQRMKQMGFTRVFTSLHIPEDDPQKVIETLQQLKKLTQKLQVDLMADVSSTGLQRLAIDLNQPKACEQLKI</sequence>
<protein>
    <recommendedName>
        <fullName evidence="1">6-phospho-N-acetylmuramidase N-terminal domain-containing protein</fullName>
    </recommendedName>
</protein>
<dbReference type="AlphaFoldDB" id="A0A091BV56"/>
<name>A0A091BV56_9ENTE</name>
<dbReference type="InterPro" id="IPR008589">
    <property type="entry name" value="MupG"/>
</dbReference>
<evidence type="ECO:0000313" key="2">
    <source>
        <dbReference type="EMBL" id="KFN89521.1"/>
    </source>
</evidence>
<dbReference type="Gene3D" id="3.20.20.70">
    <property type="entry name" value="Aldolase class I"/>
    <property type="match status" value="1"/>
</dbReference>
<comment type="caution">
    <text evidence="2">The sequence shown here is derived from an EMBL/GenBank/DDBJ whole genome shotgun (WGS) entry which is preliminary data.</text>
</comment>
<evidence type="ECO:0000259" key="1">
    <source>
        <dbReference type="Pfam" id="PF19200"/>
    </source>
</evidence>
<dbReference type="Pfam" id="PF19200">
    <property type="entry name" value="MupG_N"/>
    <property type="match status" value="1"/>
</dbReference>
<dbReference type="InterPro" id="IPR013785">
    <property type="entry name" value="Aldolase_TIM"/>
</dbReference>
<dbReference type="InterPro" id="IPR043797">
    <property type="entry name" value="MupG_N"/>
</dbReference>
<evidence type="ECO:0000313" key="3">
    <source>
        <dbReference type="Proteomes" id="UP000029380"/>
    </source>
</evidence>
<dbReference type="PANTHER" id="PTHR38435">
    <property type="match status" value="1"/>
</dbReference>
<dbReference type="PATRIC" id="fig|1302649.3.peg.2367"/>
<proteinExistence type="predicted"/>